<dbReference type="Proteomes" id="UP001322277">
    <property type="component" value="Chromosome 4"/>
</dbReference>
<protein>
    <submittedName>
        <fullName evidence="1">Uncharacterized protein</fullName>
    </submittedName>
</protein>
<dbReference type="RefSeq" id="XP_062778493.1">
    <property type="nucleotide sequence ID" value="XM_062922442.1"/>
</dbReference>
<reference evidence="2" key="1">
    <citation type="journal article" date="2023" name="bioRxiv">
        <title>Complete genome of the Medicago anthracnose fungus, Colletotrichum destructivum, reveals a mini-chromosome-like region within a core chromosome.</title>
        <authorList>
            <person name="Lapalu N."/>
            <person name="Simon A."/>
            <person name="Lu A."/>
            <person name="Plaumann P.-L."/>
            <person name="Amselem J."/>
            <person name="Pigne S."/>
            <person name="Auger A."/>
            <person name="Koch C."/>
            <person name="Dallery J.-F."/>
            <person name="O'Connell R.J."/>
        </authorList>
    </citation>
    <scope>NUCLEOTIDE SEQUENCE [LARGE SCALE GENOMIC DNA]</scope>
    <source>
        <strain evidence="2">CBS 520.97</strain>
    </source>
</reference>
<sequence>METHPLSHPPCCRAFDAVASARTICGRRFYFFLVAAPRDPPTSVLVTCSMQVSRDSTTPFSNPFSHHVLMRETYPATYPTISTAPTVVVAAAAL</sequence>
<evidence type="ECO:0000313" key="1">
    <source>
        <dbReference type="EMBL" id="WQF81269.1"/>
    </source>
</evidence>
<gene>
    <name evidence="1" type="ORF">CDEST_06283</name>
</gene>
<accession>A0AAX4IDD2</accession>
<dbReference type="GeneID" id="87942786"/>
<dbReference type="AlphaFoldDB" id="A0AAX4IDD2"/>
<dbReference type="EMBL" id="CP137308">
    <property type="protein sequence ID" value="WQF81269.1"/>
    <property type="molecule type" value="Genomic_DNA"/>
</dbReference>
<evidence type="ECO:0000313" key="2">
    <source>
        <dbReference type="Proteomes" id="UP001322277"/>
    </source>
</evidence>
<dbReference type="KEGG" id="cdet:87942786"/>
<proteinExistence type="predicted"/>
<keyword evidence="2" id="KW-1185">Reference proteome</keyword>
<organism evidence="1 2">
    <name type="scientific">Colletotrichum destructivum</name>
    <dbReference type="NCBI Taxonomy" id="34406"/>
    <lineage>
        <taxon>Eukaryota</taxon>
        <taxon>Fungi</taxon>
        <taxon>Dikarya</taxon>
        <taxon>Ascomycota</taxon>
        <taxon>Pezizomycotina</taxon>
        <taxon>Sordariomycetes</taxon>
        <taxon>Hypocreomycetidae</taxon>
        <taxon>Glomerellales</taxon>
        <taxon>Glomerellaceae</taxon>
        <taxon>Colletotrichum</taxon>
        <taxon>Colletotrichum destructivum species complex</taxon>
    </lineage>
</organism>
<name>A0AAX4IDD2_9PEZI</name>